<keyword evidence="1" id="KW-1133">Transmembrane helix</keyword>
<proteinExistence type="predicted"/>
<accession>K9B080</accession>
<evidence type="ECO:0000313" key="3">
    <source>
        <dbReference type="Proteomes" id="UP000009885"/>
    </source>
</evidence>
<comment type="caution">
    <text evidence="2">The sequence shown here is derived from an EMBL/GenBank/DDBJ whole genome shotgun (WGS) entry which is preliminary data.</text>
</comment>
<sequence length="222" mass="25155">MNTYKGNIILLTIVSILSVVSLYVLAEMHLISVNLIYVSTILTLLIESILALTLMKQRKHMNLLKHSDDDDEHKQYLKLRCHTGMIMKWIFVVSLLNVALITFMNQMSIIAIVGMILPFVLHQFISIWNAKTIYKDNSTPHAPNQGSPLLAIDEGERYMSLKSLLTTYVISIIALVMGIAVLTIYSITTHNNQSFSILIMIIVYALITLSYSSNISKSYREM</sequence>
<keyword evidence="1" id="KW-0472">Membrane</keyword>
<dbReference type="STRING" id="1229783.C273_05907"/>
<dbReference type="Proteomes" id="UP000009885">
    <property type="component" value="Unassembled WGS sequence"/>
</dbReference>
<feature type="transmembrane region" description="Helical" evidence="1">
    <location>
        <begin position="31"/>
        <end position="55"/>
    </location>
</feature>
<feature type="transmembrane region" description="Helical" evidence="1">
    <location>
        <begin position="193"/>
        <end position="212"/>
    </location>
</feature>
<keyword evidence="3" id="KW-1185">Reference proteome</keyword>
<feature type="transmembrane region" description="Helical" evidence="1">
    <location>
        <begin position="7"/>
        <end position="25"/>
    </location>
</feature>
<feature type="transmembrane region" description="Helical" evidence="1">
    <location>
        <begin position="165"/>
        <end position="187"/>
    </location>
</feature>
<feature type="transmembrane region" description="Helical" evidence="1">
    <location>
        <begin position="86"/>
        <end position="103"/>
    </location>
</feature>
<dbReference type="PATRIC" id="fig|1229783.3.peg.1195"/>
<dbReference type="AlphaFoldDB" id="K9B080"/>
<protein>
    <recommendedName>
        <fullName evidence="4">DUF3169 family protein</fullName>
    </recommendedName>
</protein>
<evidence type="ECO:0008006" key="4">
    <source>
        <dbReference type="Google" id="ProtNLM"/>
    </source>
</evidence>
<feature type="transmembrane region" description="Helical" evidence="1">
    <location>
        <begin position="109"/>
        <end position="128"/>
    </location>
</feature>
<evidence type="ECO:0000313" key="2">
    <source>
        <dbReference type="EMBL" id="EKU48217.1"/>
    </source>
</evidence>
<keyword evidence="1" id="KW-0812">Transmembrane</keyword>
<organism evidence="2 3">
    <name type="scientific">Staphylococcus massiliensis S46</name>
    <dbReference type="NCBI Taxonomy" id="1229783"/>
    <lineage>
        <taxon>Bacteria</taxon>
        <taxon>Bacillati</taxon>
        <taxon>Bacillota</taxon>
        <taxon>Bacilli</taxon>
        <taxon>Bacillales</taxon>
        <taxon>Staphylococcaceae</taxon>
        <taxon>Staphylococcus</taxon>
    </lineage>
</organism>
<dbReference type="InterPro" id="IPR021509">
    <property type="entry name" value="DUF3169"/>
</dbReference>
<reference evidence="2 3" key="1">
    <citation type="journal article" date="2013" name="Genome Announc.">
        <title>Genome Sequence of Staphylococcus massiliensis Strain S46, Isolated from the Surface of Healthy Human Skin.</title>
        <authorList>
            <person name="Srivastav R."/>
            <person name="Singh A."/>
            <person name="Jangir P.K."/>
            <person name="Kumari C."/>
            <person name="Muduli S."/>
            <person name="Sharma R."/>
        </authorList>
    </citation>
    <scope>NUCLEOTIDE SEQUENCE [LARGE SCALE GENOMIC DNA]</scope>
    <source>
        <strain evidence="2 3">S46</strain>
    </source>
</reference>
<name>K9B080_9STAP</name>
<evidence type="ECO:0000256" key="1">
    <source>
        <dbReference type="SAM" id="Phobius"/>
    </source>
</evidence>
<gene>
    <name evidence="2" type="ORF">C273_05907</name>
</gene>
<dbReference type="RefSeq" id="WP_009383346.1">
    <property type="nucleotide sequence ID" value="NZ_AMSQ01000007.1"/>
</dbReference>
<dbReference type="EMBL" id="AMSQ01000007">
    <property type="protein sequence ID" value="EKU48217.1"/>
    <property type="molecule type" value="Genomic_DNA"/>
</dbReference>
<dbReference type="Pfam" id="PF11368">
    <property type="entry name" value="DUF3169"/>
    <property type="match status" value="1"/>
</dbReference>